<organism evidence="2 3">
    <name type="scientific">Paenibacillus profundus</name>
    <dbReference type="NCBI Taxonomy" id="1173085"/>
    <lineage>
        <taxon>Bacteria</taxon>
        <taxon>Bacillati</taxon>
        <taxon>Bacillota</taxon>
        <taxon>Bacilli</taxon>
        <taxon>Bacillales</taxon>
        <taxon>Paenibacillaceae</taxon>
        <taxon>Paenibacillus</taxon>
    </lineage>
</organism>
<keyword evidence="1" id="KW-1133">Transmembrane helix</keyword>
<dbReference type="EMBL" id="JAJNBZ010000002">
    <property type="protein sequence ID" value="MCE5168658.1"/>
    <property type="molecule type" value="Genomic_DNA"/>
</dbReference>
<feature type="transmembrane region" description="Helical" evidence="1">
    <location>
        <begin position="240"/>
        <end position="260"/>
    </location>
</feature>
<dbReference type="RefSeq" id="WP_233695864.1">
    <property type="nucleotide sequence ID" value="NZ_JAJNBZ010000002.1"/>
</dbReference>
<dbReference type="Pfam" id="PF12679">
    <property type="entry name" value="ABC2_membrane_2"/>
    <property type="match status" value="1"/>
</dbReference>
<evidence type="ECO:0000256" key="1">
    <source>
        <dbReference type="SAM" id="Phobius"/>
    </source>
</evidence>
<accession>A0ABS8Y9U3</accession>
<sequence length="319" mass="35854">MSNFYRLIQNENMKIVRRPRTWAMVGVLIFALLLLTAILKIDQNPNIQNNNWKQHLTETNQRLQQQIDENSADASPDMKLKLEGEINKNLYYMEHNVNPYEVTIWSVVNGSSSLMVLITLLTVIVAADMLAAEYSWGTIKLLLVGPASRTKILLSKYISTLLFTLFLLVLNFVVSFALGGILEGFGEISRPALTIGAGGAVEEGSMLVAILQNYGFKTIELIMYVTMSFMISATFRSSSMAIAFSLLFMLIGNTLVNILSKFEWVKYLLFANVNLSQYANGTPVRPDMTMLFSVCVLLVYFVVFHLISWVVFTKRDVAG</sequence>
<gene>
    <name evidence="2" type="ORF">LQV63_04935</name>
</gene>
<protein>
    <submittedName>
        <fullName evidence="2">ABC transporter permease</fullName>
    </submittedName>
</protein>
<feature type="transmembrane region" description="Helical" evidence="1">
    <location>
        <begin position="21"/>
        <end position="41"/>
    </location>
</feature>
<keyword evidence="1" id="KW-0812">Transmembrane</keyword>
<comment type="caution">
    <text evidence="2">The sequence shown here is derived from an EMBL/GenBank/DDBJ whole genome shotgun (WGS) entry which is preliminary data.</text>
</comment>
<reference evidence="2 3" key="1">
    <citation type="submission" date="2021-11" db="EMBL/GenBank/DDBJ databases">
        <title>Draft genome sequence of Paenibacillus profundus YoMME, a new Gram-positive bacteria with exoelectrogenic properties.</title>
        <authorList>
            <person name="Hubenova Y."/>
            <person name="Hubenova E."/>
            <person name="Manasiev Y."/>
            <person name="Peykov S."/>
            <person name="Mitov M."/>
        </authorList>
    </citation>
    <scope>NUCLEOTIDE SEQUENCE [LARGE SCALE GENOMIC DNA]</scope>
    <source>
        <strain evidence="2 3">YoMME</strain>
    </source>
</reference>
<name>A0ABS8Y9U3_9BACL</name>
<dbReference type="Proteomes" id="UP001199916">
    <property type="component" value="Unassembled WGS sequence"/>
</dbReference>
<proteinExistence type="predicted"/>
<evidence type="ECO:0000313" key="2">
    <source>
        <dbReference type="EMBL" id="MCE5168658.1"/>
    </source>
</evidence>
<evidence type="ECO:0000313" key="3">
    <source>
        <dbReference type="Proteomes" id="UP001199916"/>
    </source>
</evidence>
<keyword evidence="3" id="KW-1185">Reference proteome</keyword>
<dbReference type="PANTHER" id="PTHR37305:SF1">
    <property type="entry name" value="MEMBRANE PROTEIN"/>
    <property type="match status" value="1"/>
</dbReference>
<dbReference type="PANTHER" id="PTHR37305">
    <property type="entry name" value="INTEGRAL MEMBRANE PROTEIN-RELATED"/>
    <property type="match status" value="1"/>
</dbReference>
<keyword evidence="1" id="KW-0472">Membrane</keyword>
<feature type="transmembrane region" description="Helical" evidence="1">
    <location>
        <begin position="290"/>
        <end position="312"/>
    </location>
</feature>
<feature type="transmembrane region" description="Helical" evidence="1">
    <location>
        <begin position="157"/>
        <end position="182"/>
    </location>
</feature>